<comment type="pathway">
    <text evidence="1 7">Cell wall biogenesis; peptidoglycan biosynthesis.</text>
</comment>
<dbReference type="InterPro" id="IPR038063">
    <property type="entry name" value="Transpep_catalytic_dom"/>
</dbReference>
<dbReference type="PROSITE" id="PS52029">
    <property type="entry name" value="LD_TPASE"/>
    <property type="match status" value="1"/>
</dbReference>
<evidence type="ECO:0000256" key="2">
    <source>
        <dbReference type="ARBA" id="ARBA00005992"/>
    </source>
</evidence>
<reference evidence="9 10" key="1">
    <citation type="submission" date="2023-07" db="EMBL/GenBank/DDBJ databases">
        <title>Genomic Encyclopedia of Type Strains, Phase IV (KMG-IV): sequencing the most valuable type-strain genomes for metagenomic binning, comparative biology and taxonomic classification.</title>
        <authorList>
            <person name="Goeker M."/>
        </authorList>
    </citation>
    <scope>NUCLEOTIDE SEQUENCE [LARGE SCALE GENOMIC DNA]</scope>
    <source>
        <strain evidence="9 10">DSM 1111</strain>
    </source>
</reference>
<evidence type="ECO:0000256" key="7">
    <source>
        <dbReference type="PROSITE-ProRule" id="PRU01373"/>
    </source>
</evidence>
<evidence type="ECO:0000256" key="3">
    <source>
        <dbReference type="ARBA" id="ARBA00022679"/>
    </source>
</evidence>
<dbReference type="SUPFAM" id="SSF141523">
    <property type="entry name" value="L,D-transpeptidase catalytic domain-like"/>
    <property type="match status" value="1"/>
</dbReference>
<dbReference type="RefSeq" id="WP_307376097.1">
    <property type="nucleotide sequence ID" value="NZ_JAUSUW010000014.1"/>
</dbReference>
<evidence type="ECO:0000256" key="6">
    <source>
        <dbReference type="ARBA" id="ARBA00023316"/>
    </source>
</evidence>
<evidence type="ECO:0000313" key="9">
    <source>
        <dbReference type="EMBL" id="MDQ0422923.1"/>
    </source>
</evidence>
<evidence type="ECO:0000256" key="4">
    <source>
        <dbReference type="ARBA" id="ARBA00022960"/>
    </source>
</evidence>
<name>A0ABU0GC91_9HYPH</name>
<protein>
    <submittedName>
        <fullName evidence="9">Murein L,D-transpeptidase YafK</fullName>
    </submittedName>
</protein>
<gene>
    <name evidence="9" type="ORF">J2045_003973</name>
</gene>
<organism evidence="9 10">
    <name type="scientific">Peteryoungia aggregata LMG 23059</name>
    <dbReference type="NCBI Taxonomy" id="1368425"/>
    <lineage>
        <taxon>Bacteria</taxon>
        <taxon>Pseudomonadati</taxon>
        <taxon>Pseudomonadota</taxon>
        <taxon>Alphaproteobacteria</taxon>
        <taxon>Hyphomicrobiales</taxon>
        <taxon>Rhizobiaceae</taxon>
        <taxon>Peteryoungia</taxon>
    </lineage>
</organism>
<evidence type="ECO:0000259" key="8">
    <source>
        <dbReference type="PROSITE" id="PS52029"/>
    </source>
</evidence>
<dbReference type="Proteomes" id="UP001238496">
    <property type="component" value="Unassembled WGS sequence"/>
</dbReference>
<evidence type="ECO:0000313" key="10">
    <source>
        <dbReference type="Proteomes" id="UP001238496"/>
    </source>
</evidence>
<feature type="active site" description="Nucleophile" evidence="7">
    <location>
        <position position="150"/>
    </location>
</feature>
<evidence type="ECO:0000256" key="1">
    <source>
        <dbReference type="ARBA" id="ARBA00004752"/>
    </source>
</evidence>
<dbReference type="PANTHER" id="PTHR36699:SF1">
    <property type="entry name" value="L,D-TRANSPEPTIDASE YAFK-RELATED"/>
    <property type="match status" value="1"/>
</dbReference>
<evidence type="ECO:0000256" key="5">
    <source>
        <dbReference type="ARBA" id="ARBA00022984"/>
    </source>
</evidence>
<keyword evidence="5 7" id="KW-0573">Peptidoglycan synthesis</keyword>
<keyword evidence="4 7" id="KW-0133">Cell shape</keyword>
<dbReference type="EMBL" id="JAUSUW010000014">
    <property type="protein sequence ID" value="MDQ0422923.1"/>
    <property type="molecule type" value="Genomic_DNA"/>
</dbReference>
<dbReference type="Pfam" id="PF03734">
    <property type="entry name" value="YkuD"/>
    <property type="match status" value="1"/>
</dbReference>
<sequence>MASAVTRILCLSSLLAASLLLIWLGLVMPSAATTGIASHIVVDKSDRRLDLMQGEAVMATFAIALGGAPEGHKGEEGDQRTPEGHYVIDWRNDRSGYHLSLHISYPDAADIARAEAEGKDHGGMIMIHGQRNALGWLAFLTQRFDWTDGCIAVTNADMDIIWNTVPDGTPIEITP</sequence>
<feature type="domain" description="L,D-TPase catalytic" evidence="8">
    <location>
        <begin position="38"/>
        <end position="174"/>
    </location>
</feature>
<dbReference type="CDD" id="cd16913">
    <property type="entry name" value="YkuD_like"/>
    <property type="match status" value="1"/>
</dbReference>
<dbReference type="InterPro" id="IPR005490">
    <property type="entry name" value="LD_TPept_cat_dom"/>
</dbReference>
<keyword evidence="3" id="KW-0808">Transferase</keyword>
<proteinExistence type="inferred from homology"/>
<dbReference type="PANTHER" id="PTHR36699">
    <property type="entry name" value="LD-TRANSPEPTIDASE"/>
    <property type="match status" value="1"/>
</dbReference>
<keyword evidence="10" id="KW-1185">Reference proteome</keyword>
<accession>A0ABU0GC91</accession>
<dbReference type="Gene3D" id="2.40.440.10">
    <property type="entry name" value="L,D-transpeptidase catalytic domain-like"/>
    <property type="match status" value="1"/>
</dbReference>
<comment type="caution">
    <text evidence="9">The sequence shown here is derived from an EMBL/GenBank/DDBJ whole genome shotgun (WGS) entry which is preliminary data.</text>
</comment>
<keyword evidence="6 7" id="KW-0961">Cell wall biogenesis/degradation</keyword>
<feature type="active site" description="Proton donor/acceptor" evidence="7">
    <location>
        <position position="128"/>
    </location>
</feature>
<comment type="similarity">
    <text evidence="2">Belongs to the YkuD family.</text>
</comment>